<feature type="compositionally biased region" description="Polar residues" evidence="1">
    <location>
        <begin position="175"/>
        <end position="188"/>
    </location>
</feature>
<evidence type="ECO:0000256" key="1">
    <source>
        <dbReference type="SAM" id="MobiDB-lite"/>
    </source>
</evidence>
<protein>
    <submittedName>
        <fullName evidence="2">Uncharacterized protein</fullName>
    </submittedName>
</protein>
<dbReference type="EMBL" id="KL648702">
    <property type="protein sequence ID" value="KEY65473.1"/>
    <property type="molecule type" value="Genomic_DNA"/>
</dbReference>
<dbReference type="Proteomes" id="UP000028045">
    <property type="component" value="Unassembled WGS sequence"/>
</dbReference>
<evidence type="ECO:0000313" key="3">
    <source>
        <dbReference type="Proteomes" id="UP000028045"/>
    </source>
</evidence>
<name>A0A084AJJ4_STACB</name>
<accession>A0A084AJJ4</accession>
<dbReference type="AlphaFoldDB" id="A0A084AJJ4"/>
<dbReference type="OrthoDB" id="10479240at2759"/>
<proteinExistence type="predicted"/>
<dbReference type="HOGENOM" id="CLU_900722_0_0_1"/>
<reference evidence="2 3" key="1">
    <citation type="journal article" date="2014" name="BMC Genomics">
        <title>Comparative genome sequencing reveals chemotype-specific gene clusters in the toxigenic black mold Stachybotrys.</title>
        <authorList>
            <person name="Semeiks J."/>
            <person name="Borek D."/>
            <person name="Otwinowski Z."/>
            <person name="Grishin N.V."/>
        </authorList>
    </citation>
    <scope>NUCLEOTIDE SEQUENCE [LARGE SCALE GENOMIC DNA]</scope>
    <source>
        <strain evidence="3">CBS 109288 / IBT 7711</strain>
    </source>
</reference>
<evidence type="ECO:0000313" key="2">
    <source>
        <dbReference type="EMBL" id="KEY65473.1"/>
    </source>
</evidence>
<gene>
    <name evidence="2" type="ORF">S7711_11240</name>
</gene>
<feature type="region of interest" description="Disordered" evidence="1">
    <location>
        <begin position="174"/>
        <end position="193"/>
    </location>
</feature>
<sequence length="316" mass="34964">MFSSRDHGCYTVVTTEQRECGPGQIRSGQIMGMGMDGIIPAACVEARRQRNEDGELLRSRFAAPREPIHDQRGLRSFHPPPPPPSALLLLFSSIRQSEKESQAPNHLKLKEDYYSNIKPELPSHLWGGRTDRIAGQPGAIQNLFVGAKRPSQRPTGALPSRAGALQRWHCLDVSPDQQRQNRSTSPGSSFPLMHTLSRRLPEQAQQATPVLPGKSSRISHHARSLPRSTCTRFHLPSPFLAVRLRPCGLRKVYSPDPPVLGASITSPQPSVKSRFGRRFRFPTFAAVSVAAISASHLRADDSKPALIAQRLRGMNY</sequence>
<organism evidence="2 3">
    <name type="scientific">Stachybotrys chartarum (strain CBS 109288 / IBT 7711)</name>
    <name type="common">Toxic black mold</name>
    <name type="synonym">Stilbospora chartarum</name>
    <dbReference type="NCBI Taxonomy" id="1280523"/>
    <lineage>
        <taxon>Eukaryota</taxon>
        <taxon>Fungi</taxon>
        <taxon>Dikarya</taxon>
        <taxon>Ascomycota</taxon>
        <taxon>Pezizomycotina</taxon>
        <taxon>Sordariomycetes</taxon>
        <taxon>Hypocreomycetidae</taxon>
        <taxon>Hypocreales</taxon>
        <taxon>Stachybotryaceae</taxon>
        <taxon>Stachybotrys</taxon>
    </lineage>
</organism>
<keyword evidence="3" id="KW-1185">Reference proteome</keyword>